<evidence type="ECO:0000256" key="1">
    <source>
        <dbReference type="SAM" id="Coils"/>
    </source>
</evidence>
<evidence type="ECO:0000313" key="4">
    <source>
        <dbReference type="Proteomes" id="UP000009168"/>
    </source>
</evidence>
<dbReference type="RefSeq" id="XP_001033452.2">
    <property type="nucleotide sequence ID" value="XM_001033452.2"/>
</dbReference>
<protein>
    <submittedName>
        <fullName evidence="3">Uncharacterized protein</fullName>
    </submittedName>
</protein>
<dbReference type="GeneID" id="7843009"/>
<evidence type="ECO:0000256" key="2">
    <source>
        <dbReference type="SAM" id="MobiDB-lite"/>
    </source>
</evidence>
<feature type="compositionally biased region" description="Polar residues" evidence="2">
    <location>
        <begin position="708"/>
        <end position="725"/>
    </location>
</feature>
<evidence type="ECO:0000313" key="3">
    <source>
        <dbReference type="EMBL" id="EAR85789.2"/>
    </source>
</evidence>
<organism evidence="3 4">
    <name type="scientific">Tetrahymena thermophila (strain SB210)</name>
    <dbReference type="NCBI Taxonomy" id="312017"/>
    <lineage>
        <taxon>Eukaryota</taxon>
        <taxon>Sar</taxon>
        <taxon>Alveolata</taxon>
        <taxon>Ciliophora</taxon>
        <taxon>Intramacronucleata</taxon>
        <taxon>Oligohymenophorea</taxon>
        <taxon>Hymenostomatida</taxon>
        <taxon>Tetrahymenina</taxon>
        <taxon>Tetrahymenidae</taxon>
        <taxon>Tetrahymena</taxon>
    </lineage>
</organism>
<reference evidence="4" key="1">
    <citation type="journal article" date="2006" name="PLoS Biol.">
        <title>Macronuclear genome sequence of the ciliate Tetrahymena thermophila, a model eukaryote.</title>
        <authorList>
            <person name="Eisen J.A."/>
            <person name="Coyne R.S."/>
            <person name="Wu M."/>
            <person name="Wu D."/>
            <person name="Thiagarajan M."/>
            <person name="Wortman J.R."/>
            <person name="Badger J.H."/>
            <person name="Ren Q."/>
            <person name="Amedeo P."/>
            <person name="Jones K.M."/>
            <person name="Tallon L.J."/>
            <person name="Delcher A.L."/>
            <person name="Salzberg S.L."/>
            <person name="Silva J.C."/>
            <person name="Haas B.J."/>
            <person name="Majoros W.H."/>
            <person name="Farzad M."/>
            <person name="Carlton J.M."/>
            <person name="Smith R.K. Jr."/>
            <person name="Garg J."/>
            <person name="Pearlman R.E."/>
            <person name="Karrer K.M."/>
            <person name="Sun L."/>
            <person name="Manning G."/>
            <person name="Elde N.C."/>
            <person name="Turkewitz A.P."/>
            <person name="Asai D.J."/>
            <person name="Wilkes D.E."/>
            <person name="Wang Y."/>
            <person name="Cai H."/>
            <person name="Collins K."/>
            <person name="Stewart B.A."/>
            <person name="Lee S.R."/>
            <person name="Wilamowska K."/>
            <person name="Weinberg Z."/>
            <person name="Ruzzo W.L."/>
            <person name="Wloga D."/>
            <person name="Gaertig J."/>
            <person name="Frankel J."/>
            <person name="Tsao C.-C."/>
            <person name="Gorovsky M.A."/>
            <person name="Keeling P.J."/>
            <person name="Waller R.F."/>
            <person name="Patron N.J."/>
            <person name="Cherry J.M."/>
            <person name="Stover N.A."/>
            <person name="Krieger C.J."/>
            <person name="del Toro C."/>
            <person name="Ryder H.F."/>
            <person name="Williamson S.C."/>
            <person name="Barbeau R.A."/>
            <person name="Hamilton E.P."/>
            <person name="Orias E."/>
        </authorList>
    </citation>
    <scope>NUCLEOTIDE SEQUENCE [LARGE SCALE GENOMIC DNA]</scope>
    <source>
        <strain evidence="4">SB210</strain>
    </source>
</reference>
<keyword evidence="1" id="KW-0175">Coiled coil</keyword>
<keyword evidence="4" id="KW-1185">Reference proteome</keyword>
<feature type="region of interest" description="Disordered" evidence="2">
    <location>
        <begin position="396"/>
        <end position="433"/>
    </location>
</feature>
<feature type="compositionally biased region" description="Low complexity" evidence="2">
    <location>
        <begin position="396"/>
        <end position="405"/>
    </location>
</feature>
<dbReference type="InParanoid" id="Q22KL0"/>
<feature type="compositionally biased region" description="Basic residues" evidence="2">
    <location>
        <begin position="180"/>
        <end position="191"/>
    </location>
</feature>
<feature type="compositionally biased region" description="Low complexity" evidence="2">
    <location>
        <begin position="679"/>
        <end position="697"/>
    </location>
</feature>
<feature type="region of interest" description="Disordered" evidence="2">
    <location>
        <begin position="271"/>
        <end position="355"/>
    </location>
</feature>
<dbReference type="KEGG" id="tet:TTHERM_00312710"/>
<feature type="compositionally biased region" description="Polar residues" evidence="2">
    <location>
        <begin position="335"/>
        <end position="345"/>
    </location>
</feature>
<dbReference type="EMBL" id="GG662498">
    <property type="protein sequence ID" value="EAR85789.2"/>
    <property type="molecule type" value="Genomic_DNA"/>
</dbReference>
<name>Q22KL0_TETTS</name>
<dbReference type="HOGENOM" id="CLU_330251_0_0_1"/>
<feature type="region of interest" description="Disordered" evidence="2">
    <location>
        <begin position="657"/>
        <end position="725"/>
    </location>
</feature>
<proteinExistence type="predicted"/>
<feature type="compositionally biased region" description="Polar residues" evidence="2">
    <location>
        <begin position="417"/>
        <end position="427"/>
    </location>
</feature>
<dbReference type="AlphaFoldDB" id="Q22KL0"/>
<feature type="compositionally biased region" description="Polar residues" evidence="2">
    <location>
        <begin position="657"/>
        <end position="678"/>
    </location>
</feature>
<gene>
    <name evidence="3" type="ORF">TTHERM_00312710</name>
</gene>
<feature type="compositionally biased region" description="Polar residues" evidence="2">
    <location>
        <begin position="271"/>
        <end position="290"/>
    </location>
</feature>
<dbReference type="Proteomes" id="UP000009168">
    <property type="component" value="Unassembled WGS sequence"/>
</dbReference>
<feature type="coiled-coil region" evidence="1">
    <location>
        <begin position="449"/>
        <end position="496"/>
    </location>
</feature>
<feature type="compositionally biased region" description="Low complexity" evidence="2">
    <location>
        <begin position="784"/>
        <end position="799"/>
    </location>
</feature>
<feature type="compositionally biased region" description="Polar residues" evidence="2">
    <location>
        <begin position="745"/>
        <end position="782"/>
    </location>
</feature>
<feature type="region of interest" description="Disordered" evidence="2">
    <location>
        <begin position="745"/>
        <end position="807"/>
    </location>
</feature>
<feature type="region of interest" description="Disordered" evidence="2">
    <location>
        <begin position="178"/>
        <end position="204"/>
    </location>
</feature>
<sequence length="892" mass="103286">MNNNSREQVMIDLKSNPLISRFFAGWTPTKAISFAQNLLIIGIGVANKLLINNTPDEAFNKLNRMAQNVQMQNLNLNKYGSTPNCNLSDEVAQQYKSENASRKKYFDKNQQQHQYNFNDNNDYQDQALKQKLKNEYNQVKNQIEMLNQRLDQHPQHHQNQFISASPDYIEDNQDLNQTQRGRRTKKTKQKITPKITESPPPPQQITVIRNISGPKPHLNDGAIKQCLQIDDDEDIAYPHSQNDIRRGLSPQQYQNNQPYISASNQFMRSSGMYNDYDMNSSKGMQQQQIKSPERLSDAYFSTGSNFRVPSKKDKRNGSKERLQKRNNHNLGASPKQRNTSQQLGSVRSDKKKPQYLQNVESRIKGDIQAHRDQYQNQDQNQQQENENFEDFKYMMNEGNNQNNLNLEKDEDDKNQEDGQNNQTTGNNKAEENVVEMGVHFSKTAQKKYYEKLEKEKQKELQKEGEKKNQYIQQQQLQQQQQQLQNYQVQYNPHQQEQYYRSMAAAAGGYNSLSPLSHQNPLSAQNLLQHNQNTLIGSDSNRIGLNGNQENIGSGPITSQKNTIYGGYANGTMQDRNKKNMYENANSFLSSPLMRQFIEDDEDEDINQNYENDQINQREDVREYDDFVYPFASPTNRNTQQNIYSSNTMKQSYINQNNPYYNSMQMDPWRQSTGSRVGFNQNPNSNQTTQNNFYNQQSIDSTFGGGVGPNQNSQQQLPSFNPSVEQQNFQNNPEAILSANTASFRQQQQQYLKQPNKNTQTARNSQIQQQYPQASNQKSLKFSKNNKQNGNNGKIVQNQNPSAQPVSMVGEDNAENVSDFEPRQSTFITTQYKYDSGQKNNSFTWGQQNQSKYPAAYRNEELFRESINNNSDFTLPNEEVQQYLKELQNFNQK</sequence>
<accession>Q22KL0</accession>